<reference evidence="1 2" key="1">
    <citation type="journal article" date="2018" name="Nat. Genet.">
        <title>The Rosa genome provides new insights in the design of modern roses.</title>
        <authorList>
            <person name="Bendahmane M."/>
        </authorList>
    </citation>
    <scope>NUCLEOTIDE SEQUENCE [LARGE SCALE GENOMIC DNA]</scope>
    <source>
        <strain evidence="2">cv. Old Blush</strain>
    </source>
</reference>
<dbReference type="Gramene" id="PRQ49962">
    <property type="protein sequence ID" value="PRQ49962"/>
    <property type="gene ID" value="RchiOBHm_Chr2g0127781"/>
</dbReference>
<sequence length="77" mass="8599">MQSSVLVYSGDEKDRPTMRQVVQILEGVLDVSVSPIPQLLQRLTESIVEVTSRRPTSCSDLWSHDVSNVHAQQSGNY</sequence>
<keyword evidence="2" id="KW-1185">Reference proteome</keyword>
<dbReference type="Proteomes" id="UP000238479">
    <property type="component" value="Chromosome 2"/>
</dbReference>
<evidence type="ECO:0000313" key="2">
    <source>
        <dbReference type="Proteomes" id="UP000238479"/>
    </source>
</evidence>
<organism evidence="1 2">
    <name type="scientific">Rosa chinensis</name>
    <name type="common">China rose</name>
    <dbReference type="NCBI Taxonomy" id="74649"/>
    <lineage>
        <taxon>Eukaryota</taxon>
        <taxon>Viridiplantae</taxon>
        <taxon>Streptophyta</taxon>
        <taxon>Embryophyta</taxon>
        <taxon>Tracheophyta</taxon>
        <taxon>Spermatophyta</taxon>
        <taxon>Magnoliopsida</taxon>
        <taxon>eudicotyledons</taxon>
        <taxon>Gunneridae</taxon>
        <taxon>Pentapetalae</taxon>
        <taxon>rosids</taxon>
        <taxon>fabids</taxon>
        <taxon>Rosales</taxon>
        <taxon>Rosaceae</taxon>
        <taxon>Rosoideae</taxon>
        <taxon>Rosoideae incertae sedis</taxon>
        <taxon>Rosa</taxon>
    </lineage>
</organism>
<dbReference type="AlphaFoldDB" id="A0A2P6RU82"/>
<protein>
    <submittedName>
        <fullName evidence="1">Uncharacterized protein</fullName>
    </submittedName>
</protein>
<accession>A0A2P6RU82</accession>
<proteinExistence type="predicted"/>
<evidence type="ECO:0000313" key="1">
    <source>
        <dbReference type="EMBL" id="PRQ49962.1"/>
    </source>
</evidence>
<dbReference type="EMBL" id="PDCK01000040">
    <property type="protein sequence ID" value="PRQ49962.1"/>
    <property type="molecule type" value="Genomic_DNA"/>
</dbReference>
<name>A0A2P6RU82_ROSCH</name>
<comment type="caution">
    <text evidence="1">The sequence shown here is derived from an EMBL/GenBank/DDBJ whole genome shotgun (WGS) entry which is preliminary data.</text>
</comment>
<gene>
    <name evidence="1" type="ORF">RchiOBHm_Chr2g0127781</name>
</gene>